<dbReference type="Gene3D" id="3.40.50.1000">
    <property type="entry name" value="HAD superfamily/HAD-like"/>
    <property type="match status" value="1"/>
</dbReference>
<dbReference type="InterPro" id="IPR051540">
    <property type="entry name" value="S-2-haloacid_dehalogenase"/>
</dbReference>
<organism evidence="2 3">
    <name type="scientific">Halalkalicoccus tibetensis</name>
    <dbReference type="NCBI Taxonomy" id="175632"/>
    <lineage>
        <taxon>Archaea</taxon>
        <taxon>Methanobacteriati</taxon>
        <taxon>Methanobacteriota</taxon>
        <taxon>Stenosarchaea group</taxon>
        <taxon>Halobacteria</taxon>
        <taxon>Halobacteriales</taxon>
        <taxon>Halococcaceae</taxon>
        <taxon>Halalkalicoccus</taxon>
    </lineage>
</organism>
<dbReference type="GO" id="GO:0016787">
    <property type="term" value="F:hydrolase activity"/>
    <property type="evidence" value="ECO:0007669"/>
    <property type="project" value="UniProtKB-KW"/>
</dbReference>
<sequence>MAVSFDLFGTLVDAPKPDDPARAIAAELEARGVDVPADWDEAYRTPYIDAPEGAEVPLHAHVSRALASRGVAVPENAARRAVIAAFDPEVERRKGAREAIEAAREGGPVGLLSNCSVPELVRRTLIRAELPGEFDAVVSSVACGWRKPHPKAFGAIAVELGTPVEGLTHVGDSPEADGGIEACGGRAILLDGTSLTGVPELLGER</sequence>
<accession>A0ABD5V3R0</accession>
<evidence type="ECO:0000256" key="1">
    <source>
        <dbReference type="ARBA" id="ARBA00022801"/>
    </source>
</evidence>
<dbReference type="AlphaFoldDB" id="A0ABD5V3R0"/>
<dbReference type="Proteomes" id="UP001596312">
    <property type="component" value="Unassembled WGS sequence"/>
</dbReference>
<dbReference type="Pfam" id="PF00702">
    <property type="entry name" value="Hydrolase"/>
    <property type="match status" value="1"/>
</dbReference>
<comment type="caution">
    <text evidence="2">The sequence shown here is derived from an EMBL/GenBank/DDBJ whole genome shotgun (WGS) entry which is preliminary data.</text>
</comment>
<dbReference type="PANTHER" id="PTHR43316">
    <property type="entry name" value="HYDROLASE, HALOACID DELAHOGENASE-RELATED"/>
    <property type="match status" value="1"/>
</dbReference>
<proteinExistence type="predicted"/>
<dbReference type="InterPro" id="IPR023214">
    <property type="entry name" value="HAD_sf"/>
</dbReference>
<name>A0ABD5V3R0_9EURY</name>
<dbReference type="RefSeq" id="WP_340603234.1">
    <property type="nucleotide sequence ID" value="NZ_JBBMXV010000002.1"/>
</dbReference>
<reference evidence="2 3" key="1">
    <citation type="journal article" date="2019" name="Int. J. Syst. Evol. Microbiol.">
        <title>The Global Catalogue of Microorganisms (GCM) 10K type strain sequencing project: providing services to taxonomists for standard genome sequencing and annotation.</title>
        <authorList>
            <consortium name="The Broad Institute Genomics Platform"/>
            <consortium name="The Broad Institute Genome Sequencing Center for Infectious Disease"/>
            <person name="Wu L."/>
            <person name="Ma J."/>
        </authorList>
    </citation>
    <scope>NUCLEOTIDE SEQUENCE [LARGE SCALE GENOMIC DNA]</scope>
    <source>
        <strain evidence="2 3">CGMCC 1.3240</strain>
    </source>
</reference>
<keyword evidence="3" id="KW-1185">Reference proteome</keyword>
<dbReference type="PANTHER" id="PTHR43316:SF3">
    <property type="entry name" value="HALOACID DEHALOGENASE, TYPE II (AFU_ORTHOLOGUE AFUA_2G07750)-RELATED"/>
    <property type="match status" value="1"/>
</dbReference>
<evidence type="ECO:0000313" key="2">
    <source>
        <dbReference type="EMBL" id="MFC6904719.1"/>
    </source>
</evidence>
<dbReference type="SUPFAM" id="SSF56784">
    <property type="entry name" value="HAD-like"/>
    <property type="match status" value="1"/>
</dbReference>
<dbReference type="EMBL" id="JBHSXQ010000002">
    <property type="protein sequence ID" value="MFC6904719.1"/>
    <property type="molecule type" value="Genomic_DNA"/>
</dbReference>
<gene>
    <name evidence="2" type="ORF">ACFQGH_05845</name>
</gene>
<dbReference type="InterPro" id="IPR036412">
    <property type="entry name" value="HAD-like_sf"/>
</dbReference>
<protein>
    <submittedName>
        <fullName evidence="2">HAD family hydrolase</fullName>
        <ecNumber evidence="2">3.1.3.-</ecNumber>
    </submittedName>
</protein>
<dbReference type="EC" id="3.1.3.-" evidence="2"/>
<evidence type="ECO:0000313" key="3">
    <source>
        <dbReference type="Proteomes" id="UP001596312"/>
    </source>
</evidence>
<keyword evidence="1 2" id="KW-0378">Hydrolase</keyword>